<evidence type="ECO:0000256" key="8">
    <source>
        <dbReference type="ARBA" id="ARBA00022982"/>
    </source>
</evidence>
<dbReference type="SUPFAM" id="SSF54373">
    <property type="entry name" value="FAD-linked reductases, C-terminal domain"/>
    <property type="match status" value="1"/>
</dbReference>
<evidence type="ECO:0000256" key="10">
    <source>
        <dbReference type="ARBA" id="ARBA00023004"/>
    </source>
</evidence>
<keyword evidence="11 14" id="KW-0411">Iron-sulfur</keyword>
<dbReference type="EC" id="1.5.5.1" evidence="14"/>
<comment type="cofactor">
    <cofactor evidence="1 14">
        <name>FAD</name>
        <dbReference type="ChEBI" id="CHEBI:57692"/>
    </cofactor>
</comment>
<dbReference type="GO" id="GO:0051539">
    <property type="term" value="F:4 iron, 4 sulfur cluster binding"/>
    <property type="evidence" value="ECO:0007669"/>
    <property type="project" value="UniProtKB-UniRule"/>
</dbReference>
<evidence type="ECO:0000313" key="16">
    <source>
        <dbReference type="EMBL" id="KFI28222.1"/>
    </source>
</evidence>
<evidence type="ECO:0000256" key="3">
    <source>
        <dbReference type="ARBA" id="ARBA00022448"/>
    </source>
</evidence>
<comment type="function">
    <text evidence="2 14">Accepts electrons from ETF and reduces ubiquinone.</text>
</comment>
<dbReference type="RefSeq" id="WP_036636265.1">
    <property type="nucleotide sequence ID" value="NZ_JFZB01000007.1"/>
</dbReference>
<dbReference type="Gene3D" id="3.30.70.20">
    <property type="match status" value="1"/>
</dbReference>
<comment type="caution">
    <text evidence="16">The sequence shown here is derived from an EMBL/GenBank/DDBJ whole genome shotgun (WGS) entry which is preliminary data.</text>
</comment>
<evidence type="ECO:0000313" key="17">
    <source>
        <dbReference type="Proteomes" id="UP000028824"/>
    </source>
</evidence>
<dbReference type="GO" id="GO:0046872">
    <property type="term" value="F:metal ion binding"/>
    <property type="evidence" value="ECO:0007669"/>
    <property type="project" value="UniProtKB-KW"/>
</dbReference>
<dbReference type="STRING" id="1105367.CG50_15165"/>
<evidence type="ECO:0000256" key="13">
    <source>
        <dbReference type="ARBA" id="ARBA00052682"/>
    </source>
</evidence>
<evidence type="ECO:0000256" key="5">
    <source>
        <dbReference type="ARBA" id="ARBA00022630"/>
    </source>
</evidence>
<dbReference type="PROSITE" id="PS51379">
    <property type="entry name" value="4FE4S_FER_2"/>
    <property type="match status" value="1"/>
</dbReference>
<dbReference type="EMBL" id="JFZB01000007">
    <property type="protein sequence ID" value="KFI28222.1"/>
    <property type="molecule type" value="Genomic_DNA"/>
</dbReference>
<comment type="cofactor">
    <cofactor evidence="14">
        <name>[4Fe-4S] cluster</name>
        <dbReference type="ChEBI" id="CHEBI:49883"/>
    </cofactor>
    <text evidence="14">Binds 1 [4Fe-4S] cluster.</text>
</comment>
<accession>A0A086Y1S2</accession>
<keyword evidence="8 14" id="KW-0249">Electron transport</keyword>
<keyword evidence="4" id="KW-0004">4Fe-4S</keyword>
<dbReference type="FunFam" id="3.30.70.20:FF:000012">
    <property type="entry name" value="Electron transfer flavoprotein-ubiquinone oxidoreductase, mitochondrial"/>
    <property type="match status" value="1"/>
</dbReference>
<evidence type="ECO:0000256" key="4">
    <source>
        <dbReference type="ARBA" id="ARBA00022485"/>
    </source>
</evidence>
<evidence type="ECO:0000256" key="1">
    <source>
        <dbReference type="ARBA" id="ARBA00001974"/>
    </source>
</evidence>
<evidence type="ECO:0000256" key="14">
    <source>
        <dbReference type="RuleBase" id="RU366068"/>
    </source>
</evidence>
<comment type="catalytic activity">
    <reaction evidence="13 14">
        <text>a ubiquinone + reduced [electron-transfer flavoprotein] = a ubiquinol + oxidized [electron-transfer flavoprotein] + H(+)</text>
        <dbReference type="Rhea" id="RHEA:24052"/>
        <dbReference type="Rhea" id="RHEA-COMP:9565"/>
        <dbReference type="Rhea" id="RHEA-COMP:9566"/>
        <dbReference type="Rhea" id="RHEA-COMP:10685"/>
        <dbReference type="Rhea" id="RHEA-COMP:10686"/>
        <dbReference type="ChEBI" id="CHEBI:15378"/>
        <dbReference type="ChEBI" id="CHEBI:16389"/>
        <dbReference type="ChEBI" id="CHEBI:17976"/>
        <dbReference type="ChEBI" id="CHEBI:57692"/>
        <dbReference type="ChEBI" id="CHEBI:58307"/>
        <dbReference type="EC" id="1.5.5.1"/>
    </reaction>
</comment>
<dbReference type="GO" id="GO:0004174">
    <property type="term" value="F:electron-transferring-flavoprotein dehydrogenase activity"/>
    <property type="evidence" value="ECO:0007669"/>
    <property type="project" value="UniProtKB-UniRule"/>
</dbReference>
<dbReference type="SUPFAM" id="SSF54862">
    <property type="entry name" value="4Fe-4S ferredoxins"/>
    <property type="match status" value="1"/>
</dbReference>
<evidence type="ECO:0000256" key="7">
    <source>
        <dbReference type="ARBA" id="ARBA00022827"/>
    </source>
</evidence>
<dbReference type="Gene3D" id="3.50.50.60">
    <property type="entry name" value="FAD/NAD(P)-binding domain"/>
    <property type="match status" value="1"/>
</dbReference>
<feature type="domain" description="4Fe-4S ferredoxin-type" evidence="15">
    <location>
        <begin position="508"/>
        <end position="537"/>
    </location>
</feature>
<proteinExistence type="predicted"/>
<dbReference type="Gene3D" id="3.30.9.90">
    <property type="match status" value="1"/>
</dbReference>
<dbReference type="PANTHER" id="PTHR10617">
    <property type="entry name" value="ELECTRON TRANSFER FLAVOPROTEIN-UBIQUINONE OXIDOREDUCTASE"/>
    <property type="match status" value="1"/>
</dbReference>
<dbReference type="SUPFAM" id="SSF51905">
    <property type="entry name" value="FAD/NAD(P)-binding domain"/>
    <property type="match status" value="1"/>
</dbReference>
<dbReference type="Proteomes" id="UP000028824">
    <property type="component" value="Unassembled WGS sequence"/>
</dbReference>
<evidence type="ECO:0000256" key="12">
    <source>
        <dbReference type="ARBA" id="ARBA00023075"/>
    </source>
</evidence>
<dbReference type="eggNOG" id="COG2440">
    <property type="taxonomic scope" value="Bacteria"/>
</dbReference>
<dbReference type="eggNOG" id="COG0644">
    <property type="taxonomic scope" value="Bacteria"/>
</dbReference>
<keyword evidence="5 14" id="KW-0285">Flavoprotein</keyword>
<dbReference type="Pfam" id="PF21162">
    <property type="entry name" value="ETFQO_UQ-bd"/>
    <property type="match status" value="1"/>
</dbReference>
<dbReference type="PRINTS" id="PR00420">
    <property type="entry name" value="RNGMNOXGNASE"/>
</dbReference>
<organism evidence="16 17">
    <name type="scientific">Paenirhodobacter enshiensis</name>
    <dbReference type="NCBI Taxonomy" id="1105367"/>
    <lineage>
        <taxon>Bacteria</taxon>
        <taxon>Pseudomonadati</taxon>
        <taxon>Pseudomonadota</taxon>
        <taxon>Alphaproteobacteria</taxon>
        <taxon>Rhodobacterales</taxon>
        <taxon>Rhodobacter group</taxon>
        <taxon>Paenirhodobacter</taxon>
    </lineage>
</organism>
<dbReference type="OrthoDB" id="9766632at2"/>
<keyword evidence="12 14" id="KW-0830">Ubiquinone</keyword>
<dbReference type="InterPro" id="IPR040156">
    <property type="entry name" value="ETF-QO"/>
</dbReference>
<dbReference type="Pfam" id="PF01946">
    <property type="entry name" value="Thi4"/>
    <property type="match status" value="1"/>
</dbReference>
<evidence type="ECO:0000259" key="15">
    <source>
        <dbReference type="PROSITE" id="PS51379"/>
    </source>
</evidence>
<keyword evidence="17" id="KW-1185">Reference proteome</keyword>
<keyword evidence="9 14" id="KW-0560">Oxidoreductase</keyword>
<keyword evidence="7 14" id="KW-0274">FAD</keyword>
<evidence type="ECO:0000256" key="6">
    <source>
        <dbReference type="ARBA" id="ARBA00022723"/>
    </source>
</evidence>
<dbReference type="InterPro" id="IPR007859">
    <property type="entry name" value="ETF-QO/FixX_C"/>
</dbReference>
<gene>
    <name evidence="16" type="ORF">CG50_15165</name>
</gene>
<keyword evidence="3 14" id="KW-0813">Transport</keyword>
<dbReference type="PANTHER" id="PTHR10617:SF107">
    <property type="entry name" value="ELECTRON TRANSFER FLAVOPROTEIN-UBIQUINONE OXIDOREDUCTASE, MITOCHONDRIAL"/>
    <property type="match status" value="1"/>
</dbReference>
<evidence type="ECO:0000256" key="11">
    <source>
        <dbReference type="ARBA" id="ARBA00023014"/>
    </source>
</evidence>
<keyword evidence="10 14" id="KW-0408">Iron</keyword>
<dbReference type="AlphaFoldDB" id="A0A086Y1S2"/>
<dbReference type="InterPro" id="IPR036188">
    <property type="entry name" value="FAD/NAD-bd_sf"/>
</dbReference>
<dbReference type="Pfam" id="PF05187">
    <property type="entry name" value="Fer4_ETF_QO"/>
    <property type="match status" value="1"/>
</dbReference>
<dbReference type="InterPro" id="IPR017896">
    <property type="entry name" value="4Fe4S_Fe-S-bd"/>
</dbReference>
<dbReference type="InterPro" id="IPR049398">
    <property type="entry name" value="ETF-QO/FixC_UQ-bd"/>
</dbReference>
<name>A0A086Y1S2_9RHOB</name>
<evidence type="ECO:0000256" key="9">
    <source>
        <dbReference type="ARBA" id="ARBA00023002"/>
    </source>
</evidence>
<reference evidence="16 17" key="1">
    <citation type="submission" date="2014-03" db="EMBL/GenBank/DDBJ databases">
        <title>Genome of Paenirhodobacter enshiensis DW2-9.</title>
        <authorList>
            <person name="Wang D."/>
            <person name="Wang G."/>
        </authorList>
    </citation>
    <scope>NUCLEOTIDE SEQUENCE [LARGE SCALE GENOMIC DNA]</scope>
    <source>
        <strain evidence="16 17">DW2-9</strain>
    </source>
</reference>
<sequence>MAEVERESMEYDVVIVGAGPAGLSAAIRLKQIDPDLSVVVLEKGSEVGAHILSGAVLDPVGLNKLIPDWKEKGAPLNTPVEEDNFFVLSETGHTALPHWPMPRFMSNHGNYIVSMANVCRWMAEQAEELGVEIFPGMSCSEIVWDGDRVAGVVAGEFGKEADGTPGPGYEPGMELRGKYVFLAEGVRGSLSKVVMEKFNLSEGHDPQKFGLGMKEIWEIDPAKHKAGTVTHTMGWPLGSNAGGGSFIYHLENNQVFVGFVVHLNYKNPYLFPYMEFQRFKHHPVVAELLEGGKRVAYGARAISEGGWQSIPKVCFPGGALLGCSAGLVNVPRIKGNHNAMLSGIAAAEAAAAAIKAGREGDELTEYEADLRSGPIADDLKKVRNVKPIWSKWGMLASTVLGGFDMWTNDLFGFSVFGTLHHDKTDAASTGLAKDYQPIDYPKPDGKLSFDRLTNVSFSFTNHEESQPCHLRLKDPSVPIAVNLPKYAEPAQRYCPAGVYEVLEGEDGPRFQINFQNCVHCKTCDIKDPSQNITWTTPQGGDGPNYPNM</sequence>
<protein>
    <recommendedName>
        <fullName evidence="14">Electron transfer flavoprotein-ubiquinone oxidoreductase</fullName>
        <shortName evidence="14">ETF-QO</shortName>
        <ecNumber evidence="14">1.5.5.1</ecNumber>
    </recommendedName>
</protein>
<keyword evidence="6 14" id="KW-0479">Metal-binding</keyword>
<evidence type="ECO:0000256" key="2">
    <source>
        <dbReference type="ARBA" id="ARBA00002819"/>
    </source>
</evidence>